<dbReference type="EMBL" id="SJOI01000001">
    <property type="protein sequence ID" value="TCL07448.1"/>
    <property type="molecule type" value="Genomic_DNA"/>
</dbReference>
<dbReference type="RefSeq" id="WP_207918027.1">
    <property type="nucleotide sequence ID" value="NZ_SJOI01000001.1"/>
</dbReference>
<accession>A0A4V2Q3N5</accession>
<evidence type="ECO:0000313" key="3">
    <source>
        <dbReference type="EMBL" id="TCL07448.1"/>
    </source>
</evidence>
<evidence type="ECO:0000313" key="4">
    <source>
        <dbReference type="Proteomes" id="UP000294555"/>
    </source>
</evidence>
<reference evidence="3 4" key="1">
    <citation type="submission" date="2019-02" db="EMBL/GenBank/DDBJ databases">
        <title>Investigation of anaerobic lignin degradation for improved lignocellulosic biofuels.</title>
        <authorList>
            <person name="Deangelis K."/>
        </authorList>
    </citation>
    <scope>NUCLEOTIDE SEQUENCE [LARGE SCALE GENOMIC DNA]</scope>
    <source>
        <strain evidence="3 4">159R</strain>
    </source>
</reference>
<dbReference type="InterPro" id="IPR032466">
    <property type="entry name" value="Metal_Hydrolase"/>
</dbReference>
<dbReference type="SUPFAM" id="SSF51556">
    <property type="entry name" value="Metallo-dependent hydrolases"/>
    <property type="match status" value="1"/>
</dbReference>
<dbReference type="Gene3D" id="3.20.20.140">
    <property type="entry name" value="Metal-dependent hydrolases"/>
    <property type="match status" value="1"/>
</dbReference>
<dbReference type="Pfam" id="PF04909">
    <property type="entry name" value="Amidohydro_2"/>
    <property type="match status" value="1"/>
</dbReference>
<evidence type="ECO:0000259" key="2">
    <source>
        <dbReference type="Pfam" id="PF04909"/>
    </source>
</evidence>
<dbReference type="InterPro" id="IPR006680">
    <property type="entry name" value="Amidohydro-rel"/>
</dbReference>
<dbReference type="GO" id="GO:0016831">
    <property type="term" value="F:carboxy-lyase activity"/>
    <property type="evidence" value="ECO:0007669"/>
    <property type="project" value="InterPro"/>
</dbReference>
<name>A0A4V2Q3N5_9GAMM</name>
<dbReference type="PANTHER" id="PTHR21240">
    <property type="entry name" value="2-AMINO-3-CARBOXYLMUCONATE-6-SEMIALDEHYDE DECARBOXYLASE"/>
    <property type="match status" value="1"/>
</dbReference>
<protein>
    <recommendedName>
        <fullName evidence="2">Amidohydrolase-related domain-containing protein</fullName>
    </recommendedName>
</protein>
<dbReference type="InterPro" id="IPR032465">
    <property type="entry name" value="ACMSD"/>
</dbReference>
<dbReference type="Proteomes" id="UP000294555">
    <property type="component" value="Unassembled WGS sequence"/>
</dbReference>
<comment type="caution">
    <text evidence="3">The sequence shown here is derived from an EMBL/GenBank/DDBJ whole genome shotgun (WGS) entry which is preliminary data.</text>
</comment>
<dbReference type="CDD" id="cd01292">
    <property type="entry name" value="metallo-dependent_hydrolases"/>
    <property type="match status" value="1"/>
</dbReference>
<keyword evidence="1" id="KW-0456">Lyase</keyword>
<organism evidence="3 4">
    <name type="scientific">Sodalis ligni</name>
    <dbReference type="NCBI Taxonomy" id="2697027"/>
    <lineage>
        <taxon>Bacteria</taxon>
        <taxon>Pseudomonadati</taxon>
        <taxon>Pseudomonadota</taxon>
        <taxon>Gammaproteobacteria</taxon>
        <taxon>Enterobacterales</taxon>
        <taxon>Bruguierivoracaceae</taxon>
        <taxon>Sodalis</taxon>
    </lineage>
</organism>
<evidence type="ECO:0000256" key="1">
    <source>
        <dbReference type="ARBA" id="ARBA00023239"/>
    </source>
</evidence>
<gene>
    <name evidence="3" type="ORF">EZJ58_5774</name>
</gene>
<dbReference type="AlphaFoldDB" id="A0A4V2Q3N5"/>
<dbReference type="GO" id="GO:0016787">
    <property type="term" value="F:hydrolase activity"/>
    <property type="evidence" value="ECO:0007669"/>
    <property type="project" value="InterPro"/>
</dbReference>
<sequence>MTFIIDAHNHIGQRAGAAQSGPELVAKMDTAGVRHAVVFPFVEGNFTNQGPKEAYEACPDRIIPYCAVNPWQPDAVDELRRCVKGWGFKGLKLHPTINGFHLSDPKLVNPLFEEAGDLGIPIIVHGASDLYNSPPEFAEMARRFPRVRLLMAHMGFFWSVDQAIAYAKALPNLYLETSRVPVFEIATAIRELGPGKVIWGTDSPFVDYEWEFRKMERCTTDPAVYDLLMGDTLAEILGLAR</sequence>
<keyword evidence="4" id="KW-1185">Reference proteome</keyword>
<proteinExistence type="predicted"/>
<feature type="domain" description="Amidohydrolase-related" evidence="2">
    <location>
        <begin position="26"/>
        <end position="213"/>
    </location>
</feature>